<evidence type="ECO:0000256" key="1">
    <source>
        <dbReference type="SAM" id="MobiDB-lite"/>
    </source>
</evidence>
<dbReference type="Gene3D" id="1.20.120.20">
    <property type="entry name" value="Apolipoprotein"/>
    <property type="match status" value="1"/>
</dbReference>
<comment type="caution">
    <text evidence="2">The sequence shown here is derived from an EMBL/GenBank/DDBJ whole genome shotgun (WGS) entry which is preliminary data.</text>
</comment>
<dbReference type="SUPFAM" id="SSF58113">
    <property type="entry name" value="Apolipoprotein A-I"/>
    <property type="match status" value="1"/>
</dbReference>
<dbReference type="EMBL" id="LSDC01000057">
    <property type="protein sequence ID" value="KXB60297.1"/>
    <property type="molecule type" value="Genomic_DNA"/>
</dbReference>
<dbReference type="Proteomes" id="UP000070355">
    <property type="component" value="Unassembled WGS sequence"/>
</dbReference>
<protein>
    <recommendedName>
        <fullName evidence="4">YtxH domain-containing protein</fullName>
    </recommendedName>
</protein>
<dbReference type="OrthoDB" id="2991540at2"/>
<sequence length="199" mass="22758">MSKLSKLFAIGTGIAIANYYSKNPNKVEDHTEYVKKKSKDYYGYTRCMIRYTKKNGVEEAAIYLYNDLVKNLKKAKNALENKYNDAVDYGKELSNNVTDIKGHVSNVKEYTAEVKENLGDAKKIVEDLKPSIESYAEKAKESFEKIKDQVSNIKKDVDESNVQEKVEDFANKSSETLDSVKERVETEVLNNTPEQKEEK</sequence>
<dbReference type="STRING" id="1379.HMPREF3186_00794"/>
<feature type="region of interest" description="Disordered" evidence="1">
    <location>
        <begin position="166"/>
        <end position="199"/>
    </location>
</feature>
<evidence type="ECO:0000313" key="2">
    <source>
        <dbReference type="EMBL" id="KXB60297.1"/>
    </source>
</evidence>
<dbReference type="AlphaFoldDB" id="A0A133ZXY1"/>
<gene>
    <name evidence="2" type="ORF">HMPREF3186_00794</name>
</gene>
<organism evidence="2 3">
    <name type="scientific">Gemella haemolysans</name>
    <dbReference type="NCBI Taxonomy" id="1379"/>
    <lineage>
        <taxon>Bacteria</taxon>
        <taxon>Bacillati</taxon>
        <taxon>Bacillota</taxon>
        <taxon>Bacilli</taxon>
        <taxon>Bacillales</taxon>
        <taxon>Gemellaceae</taxon>
        <taxon>Gemella</taxon>
    </lineage>
</organism>
<accession>A0A133ZXY1</accession>
<reference evidence="3" key="1">
    <citation type="submission" date="2016-01" db="EMBL/GenBank/DDBJ databases">
        <authorList>
            <person name="Mitreva M."/>
            <person name="Pepin K.H."/>
            <person name="Mihindukulasuriya K.A."/>
            <person name="Fulton R."/>
            <person name="Fronick C."/>
            <person name="O'Laughlin M."/>
            <person name="Miner T."/>
            <person name="Herter B."/>
            <person name="Rosa B.A."/>
            <person name="Cordes M."/>
            <person name="Tomlinson C."/>
            <person name="Wollam A."/>
            <person name="Palsikar V.B."/>
            <person name="Mardis E.R."/>
            <person name="Wilson R.K."/>
        </authorList>
    </citation>
    <scope>NUCLEOTIDE SEQUENCE [LARGE SCALE GENOMIC DNA]</scope>
    <source>
        <strain evidence="3">DNF01167</strain>
    </source>
</reference>
<proteinExistence type="predicted"/>
<evidence type="ECO:0000313" key="3">
    <source>
        <dbReference type="Proteomes" id="UP000070355"/>
    </source>
</evidence>
<dbReference type="PATRIC" id="fig|1379.3.peg.776"/>
<evidence type="ECO:0008006" key="4">
    <source>
        <dbReference type="Google" id="ProtNLM"/>
    </source>
</evidence>
<name>A0A133ZXY1_9BACL</name>
<dbReference type="RefSeq" id="WP_060914000.1">
    <property type="nucleotide sequence ID" value="NZ_KQ959954.1"/>
</dbReference>